<keyword evidence="8" id="KW-1185">Reference proteome</keyword>
<protein>
    <submittedName>
        <fullName evidence="7">MFS transporter</fullName>
    </submittedName>
</protein>
<feature type="transmembrane region" description="Helical" evidence="5">
    <location>
        <begin position="176"/>
        <end position="195"/>
    </location>
</feature>
<dbReference type="InterPro" id="IPR036259">
    <property type="entry name" value="MFS_trans_sf"/>
</dbReference>
<proteinExistence type="predicted"/>
<dbReference type="Gene3D" id="1.20.1250.20">
    <property type="entry name" value="MFS general substrate transporter like domains"/>
    <property type="match status" value="1"/>
</dbReference>
<feature type="transmembrane region" description="Helical" evidence="5">
    <location>
        <begin position="410"/>
        <end position="430"/>
    </location>
</feature>
<reference evidence="7" key="2">
    <citation type="submission" date="2023-01" db="EMBL/GenBank/DDBJ databases">
        <authorList>
            <person name="Sun Q."/>
            <person name="Evtushenko L."/>
        </authorList>
    </citation>
    <scope>NUCLEOTIDE SEQUENCE</scope>
    <source>
        <strain evidence="7">VKM B-2935</strain>
    </source>
</reference>
<feature type="transmembrane region" description="Helical" evidence="5">
    <location>
        <begin position="112"/>
        <end position="132"/>
    </location>
</feature>
<feature type="transmembrane region" description="Helical" evidence="5">
    <location>
        <begin position="152"/>
        <end position="170"/>
    </location>
</feature>
<feature type="transmembrane region" description="Helical" evidence="5">
    <location>
        <begin position="87"/>
        <end position="106"/>
    </location>
</feature>
<evidence type="ECO:0000256" key="5">
    <source>
        <dbReference type="SAM" id="Phobius"/>
    </source>
</evidence>
<evidence type="ECO:0000256" key="1">
    <source>
        <dbReference type="ARBA" id="ARBA00004141"/>
    </source>
</evidence>
<evidence type="ECO:0000256" key="3">
    <source>
        <dbReference type="ARBA" id="ARBA00022989"/>
    </source>
</evidence>
<dbReference type="PROSITE" id="PS50850">
    <property type="entry name" value="MFS"/>
    <property type="match status" value="1"/>
</dbReference>
<dbReference type="InterPro" id="IPR011701">
    <property type="entry name" value="MFS"/>
</dbReference>
<dbReference type="Pfam" id="PF07690">
    <property type="entry name" value="MFS_1"/>
    <property type="match status" value="1"/>
</dbReference>
<keyword evidence="3 5" id="KW-1133">Transmembrane helix</keyword>
<dbReference type="InterPro" id="IPR020846">
    <property type="entry name" value="MFS_dom"/>
</dbReference>
<evidence type="ECO:0000256" key="4">
    <source>
        <dbReference type="ARBA" id="ARBA00023136"/>
    </source>
</evidence>
<accession>A0A9W6K8K9</accession>
<dbReference type="PANTHER" id="PTHR23508:SF10">
    <property type="entry name" value="CARBOXYLIC ACID TRANSPORTER PROTEIN HOMOLOG"/>
    <property type="match status" value="1"/>
</dbReference>
<dbReference type="CDD" id="cd17365">
    <property type="entry name" value="MFS_PcaK_like"/>
    <property type="match status" value="1"/>
</dbReference>
<feature type="transmembrane region" description="Helical" evidence="5">
    <location>
        <begin position="321"/>
        <end position="339"/>
    </location>
</feature>
<comment type="caution">
    <text evidence="7">The sequence shown here is derived from an EMBL/GenBank/DDBJ whole genome shotgun (WGS) entry which is preliminary data.</text>
</comment>
<feature type="transmembrane region" description="Helical" evidence="5">
    <location>
        <begin position="296"/>
        <end position="314"/>
    </location>
</feature>
<keyword evidence="2 5" id="KW-0812">Transmembrane</keyword>
<feature type="transmembrane region" description="Helical" evidence="5">
    <location>
        <begin position="345"/>
        <end position="368"/>
    </location>
</feature>
<dbReference type="PROSITE" id="PS00217">
    <property type="entry name" value="SUGAR_TRANSPORT_2"/>
    <property type="match status" value="1"/>
</dbReference>
<dbReference type="GO" id="GO:0046943">
    <property type="term" value="F:carboxylic acid transmembrane transporter activity"/>
    <property type="evidence" value="ECO:0007669"/>
    <property type="project" value="TreeGrafter"/>
</dbReference>
<gene>
    <name evidence="7" type="ORF">GCM10017655_32930</name>
</gene>
<feature type="transmembrane region" description="Helical" evidence="5">
    <location>
        <begin position="380"/>
        <end position="398"/>
    </location>
</feature>
<feature type="transmembrane region" description="Helical" evidence="5">
    <location>
        <begin position="57"/>
        <end position="75"/>
    </location>
</feature>
<evidence type="ECO:0000313" key="7">
    <source>
        <dbReference type="EMBL" id="GLK90231.1"/>
    </source>
</evidence>
<evidence type="ECO:0000313" key="8">
    <source>
        <dbReference type="Proteomes" id="UP001143328"/>
    </source>
</evidence>
<dbReference type="EMBL" id="BSFN01000009">
    <property type="protein sequence ID" value="GLK90231.1"/>
    <property type="molecule type" value="Genomic_DNA"/>
</dbReference>
<feature type="transmembrane region" description="Helical" evidence="5">
    <location>
        <begin position="257"/>
        <end position="276"/>
    </location>
</feature>
<dbReference type="RefSeq" id="WP_271196452.1">
    <property type="nucleotide sequence ID" value="NZ_BSFN01000009.1"/>
</dbReference>
<organism evidence="7 8">
    <name type="scientific">Pseudomonas turukhanskensis</name>
    <dbReference type="NCBI Taxonomy" id="1806536"/>
    <lineage>
        <taxon>Bacteria</taxon>
        <taxon>Pseudomonadati</taxon>
        <taxon>Pseudomonadota</taxon>
        <taxon>Gammaproteobacteria</taxon>
        <taxon>Pseudomonadales</taxon>
        <taxon>Pseudomonadaceae</taxon>
        <taxon>Pseudomonas</taxon>
    </lineage>
</organism>
<comment type="subcellular location">
    <subcellularLocation>
        <location evidence="1">Membrane</location>
        <topology evidence="1">Multi-pass membrane protein</topology>
    </subcellularLocation>
</comment>
<evidence type="ECO:0000259" key="6">
    <source>
        <dbReference type="PROSITE" id="PS50850"/>
    </source>
</evidence>
<name>A0A9W6K8K9_9PSED</name>
<evidence type="ECO:0000256" key="2">
    <source>
        <dbReference type="ARBA" id="ARBA00022692"/>
    </source>
</evidence>
<sequence>MDKSIGQQMDEKPMVGFQWAVIALCFLINMLDGFDVLVMAFTAASVSSEWALTGTRLGYLLSAGLVGMAIGSLFIAPWADRFGRRPLILVCVTVAGLGMVSSAHASSPEMLAGLRLITGLGIGGVLASSYVIAGEYASKKWRGLAISLQSTAYALGATIGGLIAAQIIPAMGWRSVFLYGGIVTLMTLPLLYFWLPESLLFLVSRQPTGALEKINRLLRRVHLAAISQLPLVQASARQPLRTTFAELFSPGLLRSTLLIWLAFFLVMFGFYFVMSWTPRLLVSTGLSNQQGITGGVLLNVGGIVGTAVIGLLAARYRLSRVLIGYLVVNSVLLAMFVQFTSNLNLAFGLALAIGVFVNGCVAGLYALTPTLYSAAQRVTGLGWGIGIGRSGAILSPLVAGRLIDAQWTPAQLYVLFAGAFLLAALAVWGLKARSVSSLSPATAG</sequence>
<dbReference type="PANTHER" id="PTHR23508">
    <property type="entry name" value="CARBOXYLIC ACID TRANSPORTER PROTEIN HOMOLOG"/>
    <property type="match status" value="1"/>
</dbReference>
<dbReference type="GO" id="GO:0005886">
    <property type="term" value="C:plasma membrane"/>
    <property type="evidence" value="ECO:0007669"/>
    <property type="project" value="TreeGrafter"/>
</dbReference>
<dbReference type="AlphaFoldDB" id="A0A9W6K8K9"/>
<reference evidence="7" key="1">
    <citation type="journal article" date="2014" name="Int. J. Syst. Evol. Microbiol.">
        <title>Complete genome sequence of Corynebacterium casei LMG S-19264T (=DSM 44701T), isolated from a smear-ripened cheese.</title>
        <authorList>
            <consortium name="US DOE Joint Genome Institute (JGI-PGF)"/>
            <person name="Walter F."/>
            <person name="Albersmeier A."/>
            <person name="Kalinowski J."/>
            <person name="Ruckert C."/>
        </authorList>
    </citation>
    <scope>NUCLEOTIDE SEQUENCE</scope>
    <source>
        <strain evidence="7">VKM B-2935</strain>
    </source>
</reference>
<dbReference type="InterPro" id="IPR005829">
    <property type="entry name" value="Sugar_transporter_CS"/>
</dbReference>
<feature type="domain" description="Major facilitator superfamily (MFS) profile" evidence="6">
    <location>
        <begin position="21"/>
        <end position="435"/>
    </location>
</feature>
<feature type="transmembrane region" description="Helical" evidence="5">
    <location>
        <begin position="21"/>
        <end position="45"/>
    </location>
</feature>
<keyword evidence="4 5" id="KW-0472">Membrane</keyword>
<dbReference type="Proteomes" id="UP001143328">
    <property type="component" value="Unassembled WGS sequence"/>
</dbReference>
<dbReference type="SUPFAM" id="SSF103473">
    <property type="entry name" value="MFS general substrate transporter"/>
    <property type="match status" value="1"/>
</dbReference>